<dbReference type="Gene3D" id="3.30.420.10">
    <property type="entry name" value="Ribonuclease H-like superfamily/Ribonuclease H"/>
    <property type="match status" value="1"/>
</dbReference>
<gene>
    <name evidence="3" type="ORF">ARMOST_12941</name>
</gene>
<organism evidence="3 4">
    <name type="scientific">Armillaria ostoyae</name>
    <name type="common">Armillaria root rot fungus</name>
    <dbReference type="NCBI Taxonomy" id="47428"/>
    <lineage>
        <taxon>Eukaryota</taxon>
        <taxon>Fungi</taxon>
        <taxon>Dikarya</taxon>
        <taxon>Basidiomycota</taxon>
        <taxon>Agaricomycotina</taxon>
        <taxon>Agaricomycetes</taxon>
        <taxon>Agaricomycetidae</taxon>
        <taxon>Agaricales</taxon>
        <taxon>Marasmiineae</taxon>
        <taxon>Physalacriaceae</taxon>
        <taxon>Armillaria</taxon>
    </lineage>
</organism>
<dbReference type="InterPro" id="IPR012337">
    <property type="entry name" value="RNaseH-like_sf"/>
</dbReference>
<evidence type="ECO:0000256" key="1">
    <source>
        <dbReference type="SAM" id="MobiDB-lite"/>
    </source>
</evidence>
<dbReference type="SUPFAM" id="SSF53098">
    <property type="entry name" value="Ribonuclease H-like"/>
    <property type="match status" value="1"/>
</dbReference>
<name>A0A284RLD0_ARMOS</name>
<reference evidence="4" key="1">
    <citation type="journal article" date="2017" name="Nat. Ecol. Evol.">
        <title>Genome expansion and lineage-specific genetic innovations in the forest pathogenic fungi Armillaria.</title>
        <authorList>
            <person name="Sipos G."/>
            <person name="Prasanna A.N."/>
            <person name="Walter M.C."/>
            <person name="O'Connor E."/>
            <person name="Balint B."/>
            <person name="Krizsan K."/>
            <person name="Kiss B."/>
            <person name="Hess J."/>
            <person name="Varga T."/>
            <person name="Slot J."/>
            <person name="Riley R."/>
            <person name="Boka B."/>
            <person name="Rigling D."/>
            <person name="Barry K."/>
            <person name="Lee J."/>
            <person name="Mihaltcheva S."/>
            <person name="LaButti K."/>
            <person name="Lipzen A."/>
            <person name="Waldron R."/>
            <person name="Moloney N.M."/>
            <person name="Sperisen C."/>
            <person name="Kredics L."/>
            <person name="Vagvoelgyi C."/>
            <person name="Patrignani A."/>
            <person name="Fitzpatrick D."/>
            <person name="Nagy I."/>
            <person name="Doyle S."/>
            <person name="Anderson J.B."/>
            <person name="Grigoriev I.V."/>
            <person name="Gueldener U."/>
            <person name="Muensterkoetter M."/>
            <person name="Nagy L.G."/>
        </authorList>
    </citation>
    <scope>NUCLEOTIDE SEQUENCE [LARGE SCALE GENOMIC DNA]</scope>
    <source>
        <strain evidence="4">C18/9</strain>
    </source>
</reference>
<feature type="domain" description="Tf2-1-like SH3-like" evidence="2">
    <location>
        <begin position="127"/>
        <end position="168"/>
    </location>
</feature>
<keyword evidence="4" id="KW-1185">Reference proteome</keyword>
<protein>
    <recommendedName>
        <fullName evidence="2">Tf2-1-like SH3-like domain-containing protein</fullName>
    </recommendedName>
</protein>
<dbReference type="Proteomes" id="UP000219338">
    <property type="component" value="Unassembled WGS sequence"/>
</dbReference>
<dbReference type="EMBL" id="FUEG01000011">
    <property type="protein sequence ID" value="SJL09561.1"/>
    <property type="molecule type" value="Genomic_DNA"/>
</dbReference>
<dbReference type="InterPro" id="IPR050951">
    <property type="entry name" value="Retrovirus_Pol_polyprotein"/>
</dbReference>
<feature type="region of interest" description="Disordered" evidence="1">
    <location>
        <begin position="506"/>
        <end position="539"/>
    </location>
</feature>
<dbReference type="GO" id="GO:0003676">
    <property type="term" value="F:nucleic acid binding"/>
    <property type="evidence" value="ECO:0007669"/>
    <property type="project" value="InterPro"/>
</dbReference>
<dbReference type="InterPro" id="IPR036397">
    <property type="entry name" value="RNaseH_sf"/>
</dbReference>
<feature type="region of interest" description="Disordered" evidence="1">
    <location>
        <begin position="578"/>
        <end position="609"/>
    </location>
</feature>
<dbReference type="InterPro" id="IPR016197">
    <property type="entry name" value="Chromo-like_dom_sf"/>
</dbReference>
<dbReference type="PANTHER" id="PTHR37984">
    <property type="entry name" value="PROTEIN CBG26694"/>
    <property type="match status" value="1"/>
</dbReference>
<dbReference type="OrthoDB" id="3211671at2759"/>
<evidence type="ECO:0000259" key="2">
    <source>
        <dbReference type="Pfam" id="PF24626"/>
    </source>
</evidence>
<evidence type="ECO:0000313" key="4">
    <source>
        <dbReference type="Proteomes" id="UP000219338"/>
    </source>
</evidence>
<proteinExistence type="predicted"/>
<evidence type="ECO:0000313" key="3">
    <source>
        <dbReference type="EMBL" id="SJL09561.1"/>
    </source>
</evidence>
<dbReference type="InterPro" id="IPR056924">
    <property type="entry name" value="SH3_Tf2-1"/>
</dbReference>
<dbReference type="AlphaFoldDB" id="A0A284RLD0"/>
<sequence length="609" mass="67633">MSSAYHPQSDGSMERANRTVTQMIWNCVSLDQKDWVARLPGIEYAINMACSDSTGYSLFFLNMGRTPSSMLWDSPTDKNYPGVKNFALCVKTAIMSAHDSILASCVKQTRDANKHHCEAPFAQDDLLVPKFVGPYKIVRDFGNNSYQIDLPSELKQWGLHPVFHASLLCAHVPNDDRLFPGRLHSQVGLTAEPDNEWKIKGIVAHKGKGRDTIFKVEWATGDKTWVPYGDALNYKAALQDYLDILGVKSMSQLPMSQIENKDKGMEMFIGSLTADLVRLGQRNKVKGWDIPEISPRFPPQHSGLSHTCSLSRGHSSLSCLNPHHSLDKPAMAPEVIINIGTYNFDAMKASPLQLTIQDLVDSNDVVLDRSQVLCCCVLAEMVKKKAGAVPTDQPMPLGYEYLAFPYIDETTGHWKVPSKIIKINDLLPVVPMQKVKPLSAIERAELEELKEWELLENRRRREREKKIQKRKMNLNLTKKFDKQQAKDVRAINHAFCGVRPLKTSLCSHAGPSHSSPIPMPSSSTTTSFSTTPSTSSIHKPTLSAAMKPFMPQSMAPDVAMSSSALSSSNLASLKFHKKDGALKGPKGTAQPMDVDDPEEDGLLNYKDDA</sequence>
<accession>A0A284RLD0</accession>
<feature type="compositionally biased region" description="Low complexity" evidence="1">
    <location>
        <begin position="511"/>
        <end position="536"/>
    </location>
</feature>
<dbReference type="PANTHER" id="PTHR37984:SF5">
    <property type="entry name" value="PROTEIN NYNRIN-LIKE"/>
    <property type="match status" value="1"/>
</dbReference>
<dbReference type="Pfam" id="PF24626">
    <property type="entry name" value="SH3_Tf2-1"/>
    <property type="match status" value="1"/>
</dbReference>
<dbReference type="SUPFAM" id="SSF54160">
    <property type="entry name" value="Chromo domain-like"/>
    <property type="match status" value="1"/>
</dbReference>